<protein>
    <submittedName>
        <fullName evidence="1">Uncharacterized protein</fullName>
    </submittedName>
</protein>
<organism evidence="1 2">
    <name type="scientific">Gossypium lobatum</name>
    <dbReference type="NCBI Taxonomy" id="34289"/>
    <lineage>
        <taxon>Eukaryota</taxon>
        <taxon>Viridiplantae</taxon>
        <taxon>Streptophyta</taxon>
        <taxon>Embryophyta</taxon>
        <taxon>Tracheophyta</taxon>
        <taxon>Spermatophyta</taxon>
        <taxon>Magnoliopsida</taxon>
        <taxon>eudicotyledons</taxon>
        <taxon>Gunneridae</taxon>
        <taxon>Pentapetalae</taxon>
        <taxon>rosids</taxon>
        <taxon>malvids</taxon>
        <taxon>Malvales</taxon>
        <taxon>Malvaceae</taxon>
        <taxon>Malvoideae</taxon>
        <taxon>Gossypium</taxon>
    </lineage>
</organism>
<dbReference type="Proteomes" id="UP000593572">
    <property type="component" value="Unassembled WGS sequence"/>
</dbReference>
<keyword evidence="2" id="KW-1185">Reference proteome</keyword>
<name>A0A7J8M9A5_9ROSI</name>
<reference evidence="1 2" key="1">
    <citation type="journal article" date="2019" name="Genome Biol. Evol.">
        <title>Insights into the evolution of the New World diploid cottons (Gossypium, subgenus Houzingenia) based on genome sequencing.</title>
        <authorList>
            <person name="Grover C.E."/>
            <person name="Arick M.A. 2nd"/>
            <person name="Thrash A."/>
            <person name="Conover J.L."/>
            <person name="Sanders W.S."/>
            <person name="Peterson D.G."/>
            <person name="Frelichowski J.E."/>
            <person name="Scheffler J.A."/>
            <person name="Scheffler B.E."/>
            <person name="Wendel J.F."/>
        </authorList>
    </citation>
    <scope>NUCLEOTIDE SEQUENCE [LARGE SCALE GENOMIC DNA]</scope>
    <source>
        <strain evidence="1">157</strain>
        <tissue evidence="1">Leaf</tissue>
    </source>
</reference>
<proteinExistence type="predicted"/>
<gene>
    <name evidence="1" type="ORF">Golob_018072</name>
</gene>
<sequence>MIELFLINHGVILFNKGYKQIVIMIDNLEVAQILTDWIWKIQGSLCSKEL</sequence>
<evidence type="ECO:0000313" key="2">
    <source>
        <dbReference type="Proteomes" id="UP000593572"/>
    </source>
</evidence>
<comment type="caution">
    <text evidence="1">The sequence shown here is derived from an EMBL/GenBank/DDBJ whole genome shotgun (WGS) entry which is preliminary data.</text>
</comment>
<feature type="non-terminal residue" evidence="1">
    <location>
        <position position="50"/>
    </location>
</feature>
<dbReference type="EMBL" id="JABEZX010000007">
    <property type="protein sequence ID" value="MBA0561223.1"/>
    <property type="molecule type" value="Genomic_DNA"/>
</dbReference>
<evidence type="ECO:0000313" key="1">
    <source>
        <dbReference type="EMBL" id="MBA0561223.1"/>
    </source>
</evidence>
<accession>A0A7J8M9A5</accession>
<dbReference type="AlphaFoldDB" id="A0A7J8M9A5"/>